<comment type="caution">
    <text evidence="7">The sequence shown here is derived from an EMBL/GenBank/DDBJ whole genome shotgun (WGS) entry which is preliminary data.</text>
</comment>
<keyword evidence="4 5" id="KW-0472">Membrane</keyword>
<dbReference type="SUPFAM" id="SSF103473">
    <property type="entry name" value="MFS general substrate transporter"/>
    <property type="match status" value="1"/>
</dbReference>
<dbReference type="Proteomes" id="UP000821853">
    <property type="component" value="Chromosome 9"/>
</dbReference>
<protein>
    <recommendedName>
        <fullName evidence="6">Major facilitator superfamily (MFS) profile domain-containing protein</fullName>
    </recommendedName>
</protein>
<dbReference type="VEuPathDB" id="VectorBase:HLOH_064479"/>
<gene>
    <name evidence="7" type="ORF">HPB48_009795</name>
</gene>
<evidence type="ECO:0000256" key="3">
    <source>
        <dbReference type="ARBA" id="ARBA00022989"/>
    </source>
</evidence>
<keyword evidence="3 5" id="KW-1133">Transmembrane helix</keyword>
<comment type="subcellular location">
    <subcellularLocation>
        <location evidence="1">Membrane</location>
        <topology evidence="1">Multi-pass membrane protein</topology>
    </subcellularLocation>
</comment>
<evidence type="ECO:0000256" key="2">
    <source>
        <dbReference type="ARBA" id="ARBA00022692"/>
    </source>
</evidence>
<evidence type="ECO:0000256" key="5">
    <source>
        <dbReference type="SAM" id="Phobius"/>
    </source>
</evidence>
<dbReference type="Pfam" id="PF00083">
    <property type="entry name" value="Sugar_tr"/>
    <property type="match status" value="1"/>
</dbReference>
<feature type="transmembrane region" description="Helical" evidence="5">
    <location>
        <begin position="136"/>
        <end position="160"/>
    </location>
</feature>
<evidence type="ECO:0000256" key="1">
    <source>
        <dbReference type="ARBA" id="ARBA00004141"/>
    </source>
</evidence>
<dbReference type="PROSITE" id="PS50850">
    <property type="entry name" value="MFS"/>
    <property type="match status" value="1"/>
</dbReference>
<evidence type="ECO:0000259" key="6">
    <source>
        <dbReference type="PROSITE" id="PS50850"/>
    </source>
</evidence>
<dbReference type="GO" id="GO:0016020">
    <property type="term" value="C:membrane"/>
    <property type="evidence" value="ECO:0007669"/>
    <property type="project" value="UniProtKB-SubCell"/>
</dbReference>
<evidence type="ECO:0000256" key="4">
    <source>
        <dbReference type="ARBA" id="ARBA00023136"/>
    </source>
</evidence>
<dbReference type="OrthoDB" id="6490901at2759"/>
<dbReference type="EMBL" id="JABSTR010000011">
    <property type="protein sequence ID" value="KAH9381797.1"/>
    <property type="molecule type" value="Genomic_DNA"/>
</dbReference>
<organism evidence="7 8">
    <name type="scientific">Haemaphysalis longicornis</name>
    <name type="common">Bush tick</name>
    <dbReference type="NCBI Taxonomy" id="44386"/>
    <lineage>
        <taxon>Eukaryota</taxon>
        <taxon>Metazoa</taxon>
        <taxon>Ecdysozoa</taxon>
        <taxon>Arthropoda</taxon>
        <taxon>Chelicerata</taxon>
        <taxon>Arachnida</taxon>
        <taxon>Acari</taxon>
        <taxon>Parasitiformes</taxon>
        <taxon>Ixodida</taxon>
        <taxon>Ixodoidea</taxon>
        <taxon>Ixodidae</taxon>
        <taxon>Haemaphysalinae</taxon>
        <taxon>Haemaphysalis</taxon>
    </lineage>
</organism>
<dbReference type="InterPro" id="IPR020846">
    <property type="entry name" value="MFS_dom"/>
</dbReference>
<feature type="transmembrane region" description="Helical" evidence="5">
    <location>
        <begin position="254"/>
        <end position="275"/>
    </location>
</feature>
<feature type="domain" description="Major facilitator superfamily (MFS) profile" evidence="6">
    <location>
        <begin position="90"/>
        <end position="315"/>
    </location>
</feature>
<dbReference type="Gene3D" id="1.20.1250.20">
    <property type="entry name" value="MFS general substrate transporter like domains"/>
    <property type="match status" value="1"/>
</dbReference>
<evidence type="ECO:0000313" key="8">
    <source>
        <dbReference type="Proteomes" id="UP000821853"/>
    </source>
</evidence>
<keyword evidence="8" id="KW-1185">Reference proteome</keyword>
<dbReference type="AlphaFoldDB" id="A0A9J6H2E1"/>
<feature type="transmembrane region" description="Helical" evidence="5">
    <location>
        <begin position="197"/>
        <end position="215"/>
    </location>
</feature>
<dbReference type="InterPro" id="IPR005828">
    <property type="entry name" value="MFS_sugar_transport-like"/>
</dbReference>
<dbReference type="InterPro" id="IPR036259">
    <property type="entry name" value="MFS_trans_sf"/>
</dbReference>
<feature type="transmembrane region" description="Helical" evidence="5">
    <location>
        <begin position="227"/>
        <end position="248"/>
    </location>
</feature>
<dbReference type="InterPro" id="IPR005829">
    <property type="entry name" value="Sugar_transporter_CS"/>
</dbReference>
<dbReference type="GO" id="GO:0022857">
    <property type="term" value="F:transmembrane transporter activity"/>
    <property type="evidence" value="ECO:0007669"/>
    <property type="project" value="InterPro"/>
</dbReference>
<dbReference type="OMA" id="NIPRRSD"/>
<reference evidence="7 8" key="1">
    <citation type="journal article" date="2020" name="Cell">
        <title>Large-Scale Comparative Analyses of Tick Genomes Elucidate Their Genetic Diversity and Vector Capacities.</title>
        <authorList>
            <consortium name="Tick Genome and Microbiome Consortium (TIGMIC)"/>
            <person name="Jia N."/>
            <person name="Wang J."/>
            <person name="Shi W."/>
            <person name="Du L."/>
            <person name="Sun Y."/>
            <person name="Zhan W."/>
            <person name="Jiang J.F."/>
            <person name="Wang Q."/>
            <person name="Zhang B."/>
            <person name="Ji P."/>
            <person name="Bell-Sakyi L."/>
            <person name="Cui X.M."/>
            <person name="Yuan T.T."/>
            <person name="Jiang B.G."/>
            <person name="Yang W.F."/>
            <person name="Lam T.T."/>
            <person name="Chang Q.C."/>
            <person name="Ding S.J."/>
            <person name="Wang X.J."/>
            <person name="Zhu J.G."/>
            <person name="Ruan X.D."/>
            <person name="Zhao L."/>
            <person name="Wei J.T."/>
            <person name="Ye R.Z."/>
            <person name="Que T.C."/>
            <person name="Du C.H."/>
            <person name="Zhou Y.H."/>
            <person name="Cheng J.X."/>
            <person name="Dai P.F."/>
            <person name="Guo W.B."/>
            <person name="Han X.H."/>
            <person name="Huang E.J."/>
            <person name="Li L.F."/>
            <person name="Wei W."/>
            <person name="Gao Y.C."/>
            <person name="Liu J.Z."/>
            <person name="Shao H.Z."/>
            <person name="Wang X."/>
            <person name="Wang C.C."/>
            <person name="Yang T.C."/>
            <person name="Huo Q.B."/>
            <person name="Li W."/>
            <person name="Chen H.Y."/>
            <person name="Chen S.E."/>
            <person name="Zhou L.G."/>
            <person name="Ni X.B."/>
            <person name="Tian J.H."/>
            <person name="Sheng Y."/>
            <person name="Liu T."/>
            <person name="Pan Y.S."/>
            <person name="Xia L.Y."/>
            <person name="Li J."/>
            <person name="Zhao F."/>
            <person name="Cao W.C."/>
        </authorList>
    </citation>
    <scope>NUCLEOTIDE SEQUENCE [LARGE SCALE GENOMIC DNA]</scope>
    <source>
        <strain evidence="7">HaeL-2018</strain>
    </source>
</reference>
<feature type="transmembrane region" description="Helical" evidence="5">
    <location>
        <begin position="167"/>
        <end position="191"/>
    </location>
</feature>
<dbReference type="PANTHER" id="PTHR24064">
    <property type="entry name" value="SOLUTE CARRIER FAMILY 22 MEMBER"/>
    <property type="match status" value="1"/>
</dbReference>
<keyword evidence="2 5" id="KW-0812">Transmembrane</keyword>
<dbReference type="PROSITE" id="PS00216">
    <property type="entry name" value="SUGAR_TRANSPORT_1"/>
    <property type="match status" value="1"/>
</dbReference>
<feature type="transmembrane region" description="Helical" evidence="5">
    <location>
        <begin position="35"/>
        <end position="56"/>
    </location>
</feature>
<accession>A0A9J6H2E1</accession>
<evidence type="ECO:0000313" key="7">
    <source>
        <dbReference type="EMBL" id="KAH9381797.1"/>
    </source>
</evidence>
<name>A0A9J6H2E1_HAELO</name>
<proteinExistence type="predicted"/>
<sequence>MQYVVPASLDPDDLETSEGFDCGDAFGHGNFQRGALFFTVLSLWVLHCHTLVFPLISGDVDHWCRQPAGLNISTDEWKRWAIPLDDRGQHSRCTLFAKPNDPNDTTVVRCQAWDYDPEFAPTSIVSSWELVCGRAWLIPLANALTMAGALVGLAVSGFVADHIGRRLVALGAASTLLIAAFGSSFATSYLVYVSTKFIISASGTTLFIVSALLLAEVSTHRYRAAHVGFTIAAGLTLGDVTFAVASRMHHAGWVIRQLVMVSPTALIPVGFLLVSESPRWLIAKRQLASAEAIMQAAARTNGFHSGGPAKLVARL</sequence>